<name>A0A7R9GK05_9CRUS</name>
<dbReference type="Proteomes" id="UP000678499">
    <property type="component" value="Unassembled WGS sequence"/>
</dbReference>
<proteinExistence type="predicted"/>
<dbReference type="Pfam" id="PF05766">
    <property type="entry name" value="NinG"/>
    <property type="match status" value="1"/>
</dbReference>
<sequence length="172" mass="19835">METRQIELKEAMLTFYRVCEDHKQTEQALKNLAKIKKDKVKKAKEDLLTTSDYLKLAQQVFNKWIRLRDANQGCISCGTPLGSKYDAGHFWSAGGHSSVRFHPDNVHAQCVACNQHKHGNLIAYQKGLIAKIGLQKYDQLEAKAHDTKKWTKDELKELIATYKNKIKDEDYR</sequence>
<organism evidence="1">
    <name type="scientific">Notodromas monacha</name>
    <dbReference type="NCBI Taxonomy" id="399045"/>
    <lineage>
        <taxon>Eukaryota</taxon>
        <taxon>Metazoa</taxon>
        <taxon>Ecdysozoa</taxon>
        <taxon>Arthropoda</taxon>
        <taxon>Crustacea</taxon>
        <taxon>Oligostraca</taxon>
        <taxon>Ostracoda</taxon>
        <taxon>Podocopa</taxon>
        <taxon>Podocopida</taxon>
        <taxon>Cypridocopina</taxon>
        <taxon>Cypridoidea</taxon>
        <taxon>Cyprididae</taxon>
        <taxon>Notodromas</taxon>
    </lineage>
</organism>
<dbReference type="OrthoDB" id="10609472at2759"/>
<reference evidence="1" key="1">
    <citation type="submission" date="2020-11" db="EMBL/GenBank/DDBJ databases">
        <authorList>
            <person name="Tran Van P."/>
        </authorList>
    </citation>
    <scope>NUCLEOTIDE SEQUENCE</scope>
</reference>
<dbReference type="InterPro" id="IPR008713">
    <property type="entry name" value="Phage_lambda_NinG"/>
</dbReference>
<evidence type="ECO:0000313" key="1">
    <source>
        <dbReference type="EMBL" id="CAD7285377.1"/>
    </source>
</evidence>
<keyword evidence="2" id="KW-1185">Reference proteome</keyword>
<gene>
    <name evidence="1" type="ORF">NMOB1V02_LOCUS12979</name>
</gene>
<dbReference type="EMBL" id="OA896057">
    <property type="protein sequence ID" value="CAD7285377.1"/>
    <property type="molecule type" value="Genomic_DNA"/>
</dbReference>
<evidence type="ECO:0000313" key="2">
    <source>
        <dbReference type="Proteomes" id="UP000678499"/>
    </source>
</evidence>
<dbReference type="EMBL" id="CAJPEX010014020">
    <property type="protein sequence ID" value="CAG0925529.1"/>
    <property type="molecule type" value="Genomic_DNA"/>
</dbReference>
<accession>A0A7R9GK05</accession>
<dbReference type="AlphaFoldDB" id="A0A7R9GK05"/>
<protein>
    <submittedName>
        <fullName evidence="1">Uncharacterized protein</fullName>
    </submittedName>
</protein>